<keyword evidence="8 9" id="KW-0472">Membrane</keyword>
<evidence type="ECO:0000313" key="12">
    <source>
        <dbReference type="Proteomes" id="UP000318483"/>
    </source>
</evidence>
<accession>A0A5B8J8B0</accession>
<dbReference type="GO" id="GO:0015920">
    <property type="term" value="P:lipopolysaccharide transport"/>
    <property type="evidence" value="ECO:0007669"/>
    <property type="project" value="TreeGrafter"/>
</dbReference>
<dbReference type="PANTHER" id="PTHR30413:SF8">
    <property type="entry name" value="TRANSPORT PERMEASE PROTEIN"/>
    <property type="match status" value="1"/>
</dbReference>
<dbReference type="PROSITE" id="PS51012">
    <property type="entry name" value="ABC_TM2"/>
    <property type="match status" value="1"/>
</dbReference>
<keyword evidence="3 9" id="KW-0813">Transport</keyword>
<evidence type="ECO:0000259" key="10">
    <source>
        <dbReference type="PROSITE" id="PS51012"/>
    </source>
</evidence>
<gene>
    <name evidence="11" type="ORF">FPZ52_11805</name>
</gene>
<evidence type="ECO:0000256" key="9">
    <source>
        <dbReference type="RuleBase" id="RU361157"/>
    </source>
</evidence>
<feature type="transmembrane region" description="Helical" evidence="9">
    <location>
        <begin position="52"/>
        <end position="71"/>
    </location>
</feature>
<evidence type="ECO:0000256" key="2">
    <source>
        <dbReference type="ARBA" id="ARBA00007783"/>
    </source>
</evidence>
<proteinExistence type="inferred from homology"/>
<dbReference type="InterPro" id="IPR013525">
    <property type="entry name" value="ABC2_TM"/>
</dbReference>
<dbReference type="OrthoDB" id="8479094at2"/>
<protein>
    <recommendedName>
        <fullName evidence="9">Transport permease protein</fullName>
    </recommendedName>
</protein>
<evidence type="ECO:0000256" key="1">
    <source>
        <dbReference type="ARBA" id="ARBA00004429"/>
    </source>
</evidence>
<dbReference type="AlphaFoldDB" id="A0A5B8J8B0"/>
<sequence length="253" mass="28483">MRTIRVIVALMLREMSTTYGRSPGGYIWAILEPAAGITLLTLAFSAISRTPAIGTSFPLFYASGLVPFLMYTSTQNKVSKAVTFSRQLLIYPRVTYLDAVLARFLLNALIQIVVATVVFAGIFLLYDLPLMLNYTEVATALVLALMIGLGVGSLNCLLFSLYPVWSQVWGIVNRPAFLASGIFFTFDQIPEKYAQYLWYNPLIHVVGKMRQGVYPEYIGDYVSVEYAMCFAIFPMTVGIFFLRRYHKKILNEL</sequence>
<evidence type="ECO:0000313" key="11">
    <source>
        <dbReference type="EMBL" id="QDY70697.1"/>
    </source>
</evidence>
<evidence type="ECO:0000256" key="5">
    <source>
        <dbReference type="ARBA" id="ARBA00022519"/>
    </source>
</evidence>
<feature type="transmembrane region" description="Helical" evidence="9">
    <location>
        <begin position="25"/>
        <end position="45"/>
    </location>
</feature>
<dbReference type="InterPro" id="IPR047817">
    <property type="entry name" value="ABC2_TM_bact-type"/>
</dbReference>
<evidence type="ECO:0000256" key="4">
    <source>
        <dbReference type="ARBA" id="ARBA00022475"/>
    </source>
</evidence>
<dbReference type="Proteomes" id="UP000318483">
    <property type="component" value="Plasmid unnamed1"/>
</dbReference>
<feature type="transmembrane region" description="Helical" evidence="9">
    <location>
        <begin position="104"/>
        <end position="126"/>
    </location>
</feature>
<feature type="transmembrane region" description="Helical" evidence="9">
    <location>
        <begin position="224"/>
        <end position="242"/>
    </location>
</feature>
<comment type="similarity">
    <text evidence="2 9">Belongs to the ABC-2 integral membrane protein family.</text>
</comment>
<comment type="subcellular location">
    <subcellularLocation>
        <location evidence="1 9">Cell inner membrane</location>
        <topology evidence="1 9">Multi-pass membrane protein</topology>
    </subcellularLocation>
</comment>
<dbReference type="Pfam" id="PF01061">
    <property type="entry name" value="ABC2_membrane"/>
    <property type="match status" value="1"/>
</dbReference>
<keyword evidence="11" id="KW-0614">Plasmid</keyword>
<keyword evidence="5" id="KW-0997">Cell inner membrane</keyword>
<keyword evidence="4 9" id="KW-1003">Cell membrane</keyword>
<evidence type="ECO:0000256" key="6">
    <source>
        <dbReference type="ARBA" id="ARBA00022692"/>
    </source>
</evidence>
<keyword evidence="12" id="KW-1185">Reference proteome</keyword>
<dbReference type="PANTHER" id="PTHR30413">
    <property type="entry name" value="INNER MEMBRANE TRANSPORT PERMEASE"/>
    <property type="match status" value="1"/>
</dbReference>
<dbReference type="EMBL" id="CP042262">
    <property type="protein sequence ID" value="QDY70697.1"/>
    <property type="molecule type" value="Genomic_DNA"/>
</dbReference>
<keyword evidence="6 9" id="KW-0812">Transmembrane</keyword>
<keyword evidence="7 9" id="KW-1133">Transmembrane helix</keyword>
<evidence type="ECO:0000256" key="8">
    <source>
        <dbReference type="ARBA" id="ARBA00023136"/>
    </source>
</evidence>
<geneLocation type="plasmid" evidence="11 12">
    <name>unnamed1</name>
</geneLocation>
<evidence type="ECO:0000256" key="7">
    <source>
        <dbReference type="ARBA" id="ARBA00022989"/>
    </source>
</evidence>
<evidence type="ECO:0000256" key="3">
    <source>
        <dbReference type="ARBA" id="ARBA00022448"/>
    </source>
</evidence>
<organism evidence="11 12">
    <name type="scientific">Qingshengfaniella alkalisoli</name>
    <dbReference type="NCBI Taxonomy" id="2599296"/>
    <lineage>
        <taxon>Bacteria</taxon>
        <taxon>Pseudomonadati</taxon>
        <taxon>Pseudomonadota</taxon>
        <taxon>Alphaproteobacteria</taxon>
        <taxon>Rhodobacterales</taxon>
        <taxon>Paracoccaceae</taxon>
        <taxon>Qingshengfaniella</taxon>
    </lineage>
</organism>
<dbReference type="InterPro" id="IPR000412">
    <property type="entry name" value="ABC_2_transport"/>
</dbReference>
<comment type="caution">
    <text evidence="9">Lacks conserved residue(s) required for the propagation of feature annotation.</text>
</comment>
<feature type="transmembrane region" description="Helical" evidence="9">
    <location>
        <begin position="138"/>
        <end position="165"/>
    </location>
</feature>
<dbReference type="GO" id="GO:0140359">
    <property type="term" value="F:ABC-type transporter activity"/>
    <property type="evidence" value="ECO:0007669"/>
    <property type="project" value="InterPro"/>
</dbReference>
<feature type="domain" description="ABC transmembrane type-2" evidence="10">
    <location>
        <begin position="24"/>
        <end position="245"/>
    </location>
</feature>
<dbReference type="KEGG" id="lit:FPZ52_11805"/>
<reference evidence="11 12" key="1">
    <citation type="submission" date="2019-07" db="EMBL/GenBank/DDBJ databases">
        <title>Litoreibacter alkalisoli sp. nov., isolated from saline-alkaline soil.</title>
        <authorList>
            <person name="Wang S."/>
            <person name="Xu L."/>
            <person name="Xing Y.-T."/>
            <person name="Sun J.-Q."/>
        </authorList>
    </citation>
    <scope>NUCLEOTIDE SEQUENCE [LARGE SCALE GENOMIC DNA]</scope>
    <source>
        <strain evidence="11 12">LN3S51</strain>
        <plasmid evidence="11 12">unnamed1</plasmid>
    </source>
</reference>
<name>A0A5B8J8B0_9RHOB</name>
<dbReference type="GO" id="GO:0043190">
    <property type="term" value="C:ATP-binding cassette (ABC) transporter complex"/>
    <property type="evidence" value="ECO:0007669"/>
    <property type="project" value="InterPro"/>
</dbReference>
<dbReference type="PRINTS" id="PR00164">
    <property type="entry name" value="ABC2TRNSPORT"/>
</dbReference>